<dbReference type="InterPro" id="IPR023615">
    <property type="entry name" value="Cyt_c_Oxase_su1_BS"/>
</dbReference>
<sequence>MMDFLLNEFLVTGDPLIYGAMVSIVLVSIAIVFVLTYFRKWGYLWREWLTTVDHKKIGIMYIIAAIAMLFRGGVDAMLMRAQLTLPNTEFLNSQHYNEIFTTHGTIMIIFMAMPFLIGLMNFVVPLQIGARDVAFPFLNAVSFWSFAFGAMLFNLSFVIGGSPDAGWTNYAPLAGPNLNPGPAINYYLLGLQISGIGTLATGINFMVTILKMRAPGMTLMRMPIFTWSSLITSFIITFAFPILTVALALMTIDRIFGSQFFTLTGEGMPMMWANLFWLWGHPEVYIVILPAFGIFSEVISTFARKQLFGYKAMVWSMLLIAGLSFLVWVHHFFTMGAGAGVNSLFSVTTMLISVPTGVKIFNWLGTMYKGKIRFDTPMLWSLGFIPCFVIGGVTGVMLAMAAADYQYHNTYFLVAHFHNVLIAGTVFGCFAGLTFWYPKMFGHKMNEKLGKISFWFFVIGFNVCFLPMYFLGFMGMPRRTYAIEPEWMPLNVVSTVGAVLMAIGFIVFVYNIYYSFRYSEREKTGDTWDGRALEWATTTPVPFYNFATVPEITGPEAFWKMKQEGGTTYDKDNLEPIHMPSDSGVPFIMSAFMFVAGFGLVWEWMVVAIAGLIGILACMVVRSFDYDHGFHVSVEEIKETEEKAREGEK</sequence>
<keyword evidence="10 22" id="KW-0479">Metal-binding</keyword>
<evidence type="ECO:0000256" key="7">
    <source>
        <dbReference type="ARBA" id="ARBA00022617"/>
    </source>
</evidence>
<evidence type="ECO:0000256" key="4">
    <source>
        <dbReference type="ARBA" id="ARBA00009578"/>
    </source>
</evidence>
<organism evidence="24 25">
    <name type="scientific">Salibacterium halotolerans</name>
    <dbReference type="NCBI Taxonomy" id="1884432"/>
    <lineage>
        <taxon>Bacteria</taxon>
        <taxon>Bacillati</taxon>
        <taxon>Bacillota</taxon>
        <taxon>Bacilli</taxon>
        <taxon>Bacillales</taxon>
        <taxon>Bacillaceae</taxon>
    </lineage>
</organism>
<name>A0A1I5TQU3_9BACI</name>
<comment type="catalytic activity">
    <reaction evidence="1 22">
        <text>2 a quinol + O2 = 2 a quinone + 2 H2O</text>
        <dbReference type="Rhea" id="RHEA:55376"/>
        <dbReference type="ChEBI" id="CHEBI:15377"/>
        <dbReference type="ChEBI" id="CHEBI:15379"/>
        <dbReference type="ChEBI" id="CHEBI:24646"/>
        <dbReference type="ChEBI" id="CHEBI:132124"/>
    </reaction>
</comment>
<evidence type="ECO:0000256" key="20">
    <source>
        <dbReference type="ARBA" id="ARBA00068404"/>
    </source>
</evidence>
<dbReference type="InterPro" id="IPR023616">
    <property type="entry name" value="Cyt_c_oxase-like_su1_dom"/>
</dbReference>
<evidence type="ECO:0000256" key="9">
    <source>
        <dbReference type="ARBA" id="ARBA00022692"/>
    </source>
</evidence>
<proteinExistence type="inferred from homology"/>
<feature type="transmembrane region" description="Helical" evidence="22">
    <location>
        <begin position="492"/>
        <end position="513"/>
    </location>
</feature>
<dbReference type="InterPro" id="IPR000883">
    <property type="entry name" value="Cyt_C_Oxase_1"/>
</dbReference>
<feature type="transmembrane region" description="Helical" evidence="22">
    <location>
        <begin position="230"/>
        <end position="252"/>
    </location>
</feature>
<dbReference type="GO" id="GO:0016682">
    <property type="term" value="F:oxidoreductase activity, acting on diphenols and related substances as donors, oxygen as acceptor"/>
    <property type="evidence" value="ECO:0007669"/>
    <property type="project" value="UniProtKB-UniRule"/>
</dbReference>
<evidence type="ECO:0000256" key="8">
    <source>
        <dbReference type="ARBA" id="ARBA00022660"/>
    </source>
</evidence>
<keyword evidence="14 22" id="KW-0560">Oxidoreductase</keyword>
<evidence type="ECO:0000259" key="23">
    <source>
        <dbReference type="PROSITE" id="PS50855"/>
    </source>
</evidence>
<comment type="similarity">
    <text evidence="4 21">Belongs to the heme-copper respiratory oxidase family.</text>
</comment>
<feature type="transmembrane region" description="Helical" evidence="22">
    <location>
        <begin position="607"/>
        <end position="624"/>
    </location>
</feature>
<dbReference type="GO" id="GO:0004129">
    <property type="term" value="F:cytochrome-c oxidase activity"/>
    <property type="evidence" value="ECO:0007669"/>
    <property type="project" value="UniProtKB-UniRule"/>
</dbReference>
<keyword evidence="11 22" id="KW-0375">Hydrogen ion transport</keyword>
<evidence type="ECO:0000256" key="19">
    <source>
        <dbReference type="ARBA" id="ARBA00057822"/>
    </source>
</evidence>
<feature type="transmembrane region" description="Helical" evidence="22">
    <location>
        <begin position="307"/>
        <end position="329"/>
    </location>
</feature>
<keyword evidence="18 22" id="KW-0472">Membrane</keyword>
<evidence type="ECO:0000256" key="12">
    <source>
        <dbReference type="ARBA" id="ARBA00022982"/>
    </source>
</evidence>
<dbReference type="Proteomes" id="UP000198892">
    <property type="component" value="Unassembled WGS sequence"/>
</dbReference>
<keyword evidence="5 21" id="KW-0813">Transport</keyword>
<dbReference type="GO" id="GO:0020037">
    <property type="term" value="F:heme binding"/>
    <property type="evidence" value="ECO:0007669"/>
    <property type="project" value="UniProtKB-UniRule"/>
</dbReference>
<feature type="transmembrane region" description="Helical" evidence="22">
    <location>
        <begin position="335"/>
        <end position="358"/>
    </location>
</feature>
<evidence type="ECO:0000256" key="11">
    <source>
        <dbReference type="ARBA" id="ARBA00022781"/>
    </source>
</evidence>
<feature type="domain" description="Cytochrome oxidase subunit I profile" evidence="23">
    <location>
        <begin position="39"/>
        <end position="553"/>
    </location>
</feature>
<dbReference type="PROSITE" id="PS50855">
    <property type="entry name" value="COX1"/>
    <property type="match status" value="1"/>
</dbReference>
<comment type="subcellular location">
    <subcellularLocation>
        <location evidence="2 22">Cell membrane</location>
        <topology evidence="2 22">Multi-pass membrane protein</topology>
    </subcellularLocation>
</comment>
<evidence type="ECO:0000256" key="1">
    <source>
        <dbReference type="ARBA" id="ARBA00000725"/>
    </source>
</evidence>
<feature type="transmembrane region" description="Helical" evidence="22">
    <location>
        <begin position="186"/>
        <end position="210"/>
    </location>
</feature>
<dbReference type="NCBIfam" id="TIGR02882">
    <property type="entry name" value="QoxB"/>
    <property type="match status" value="1"/>
</dbReference>
<keyword evidence="8 21" id="KW-0679">Respiratory chain</keyword>
<dbReference type="UniPathway" id="UPA00705"/>
<dbReference type="PROSITE" id="PS00077">
    <property type="entry name" value="COX1_CUB"/>
    <property type="match status" value="1"/>
</dbReference>
<evidence type="ECO:0000256" key="18">
    <source>
        <dbReference type="ARBA" id="ARBA00023136"/>
    </source>
</evidence>
<dbReference type="EMBL" id="FOXD01000011">
    <property type="protein sequence ID" value="SFP84977.1"/>
    <property type="molecule type" value="Genomic_DNA"/>
</dbReference>
<reference evidence="25" key="1">
    <citation type="submission" date="2016-10" db="EMBL/GenBank/DDBJ databases">
        <authorList>
            <person name="Varghese N."/>
            <person name="Submissions S."/>
        </authorList>
    </citation>
    <scope>NUCLEOTIDE SEQUENCE [LARGE SCALE GENOMIC DNA]</scope>
    <source>
        <strain evidence="25">S7</strain>
    </source>
</reference>
<evidence type="ECO:0000256" key="16">
    <source>
        <dbReference type="ARBA" id="ARBA00023008"/>
    </source>
</evidence>
<dbReference type="PRINTS" id="PR01165">
    <property type="entry name" value="CYCOXIDASEI"/>
</dbReference>
<dbReference type="GO" id="GO:0015990">
    <property type="term" value="P:electron transport coupled proton transport"/>
    <property type="evidence" value="ECO:0007669"/>
    <property type="project" value="TreeGrafter"/>
</dbReference>
<dbReference type="GO" id="GO:0005886">
    <property type="term" value="C:plasma membrane"/>
    <property type="evidence" value="ECO:0007669"/>
    <property type="project" value="UniProtKB-SubCell"/>
</dbReference>
<feature type="transmembrane region" description="Helical" evidence="22">
    <location>
        <begin position="272"/>
        <end position="295"/>
    </location>
</feature>
<dbReference type="EC" id="1.10.3.-" evidence="22"/>
<accession>A0A1I5TQU3</accession>
<evidence type="ECO:0000256" key="5">
    <source>
        <dbReference type="ARBA" id="ARBA00022448"/>
    </source>
</evidence>
<evidence type="ECO:0000256" key="22">
    <source>
        <dbReference type="RuleBase" id="RU367144"/>
    </source>
</evidence>
<dbReference type="FunFam" id="1.20.210.10:FF:000002">
    <property type="entry name" value="Cytochrome o ubiquinol oxidase, subunit I"/>
    <property type="match status" value="1"/>
</dbReference>
<keyword evidence="15 22" id="KW-0408">Iron</keyword>
<keyword evidence="16 22" id="KW-0186">Copper</keyword>
<feature type="transmembrane region" description="Helical" evidence="22">
    <location>
        <begin position="16"/>
        <end position="38"/>
    </location>
</feature>
<keyword evidence="13 22" id="KW-1133">Transmembrane helix</keyword>
<protein>
    <recommendedName>
        <fullName evidence="20 22">Quinol oxidase subunit 1</fullName>
        <ecNumber evidence="22">1.10.3.-</ecNumber>
    </recommendedName>
</protein>
<dbReference type="GO" id="GO:0005507">
    <property type="term" value="F:copper ion binding"/>
    <property type="evidence" value="ECO:0007669"/>
    <property type="project" value="UniProtKB-UniRule"/>
</dbReference>
<evidence type="ECO:0000256" key="2">
    <source>
        <dbReference type="ARBA" id="ARBA00004651"/>
    </source>
</evidence>
<gene>
    <name evidence="24" type="ORF">SAMN05518683_11139</name>
</gene>
<feature type="transmembrane region" description="Helical" evidence="22">
    <location>
        <begin position="379"/>
        <end position="403"/>
    </location>
</feature>
<dbReference type="PANTHER" id="PTHR10422:SF35">
    <property type="entry name" value="CYTOCHROME BO(3) UBIQUINOL OXIDASE SUBUNIT 1"/>
    <property type="match status" value="1"/>
</dbReference>
<evidence type="ECO:0000256" key="17">
    <source>
        <dbReference type="ARBA" id="ARBA00023065"/>
    </source>
</evidence>
<comment type="pathway">
    <text evidence="3 22">Energy metabolism; oxidative phosphorylation.</text>
</comment>
<feature type="transmembrane region" description="Helical" evidence="22">
    <location>
        <begin position="415"/>
        <end position="437"/>
    </location>
</feature>
<dbReference type="InterPro" id="IPR036927">
    <property type="entry name" value="Cyt_c_oxase-like_su1_sf"/>
</dbReference>
<dbReference type="GO" id="GO:0022904">
    <property type="term" value="P:respiratory electron transport chain"/>
    <property type="evidence" value="ECO:0007669"/>
    <property type="project" value="TreeGrafter"/>
</dbReference>
<feature type="transmembrane region" description="Helical" evidence="22">
    <location>
        <begin position="136"/>
        <end position="159"/>
    </location>
</feature>
<dbReference type="SUPFAM" id="SSF81442">
    <property type="entry name" value="Cytochrome c oxidase subunit I-like"/>
    <property type="match status" value="1"/>
</dbReference>
<evidence type="ECO:0000313" key="24">
    <source>
        <dbReference type="EMBL" id="SFP84977.1"/>
    </source>
</evidence>
<keyword evidence="9 21" id="KW-0812">Transmembrane</keyword>
<evidence type="ECO:0000256" key="10">
    <source>
        <dbReference type="ARBA" id="ARBA00022723"/>
    </source>
</evidence>
<keyword evidence="25" id="KW-1185">Reference proteome</keyword>
<evidence type="ECO:0000313" key="25">
    <source>
        <dbReference type="Proteomes" id="UP000198892"/>
    </source>
</evidence>
<keyword evidence="17 22" id="KW-0406">Ion transport</keyword>
<comment type="cofactor">
    <cofactor evidence="22">
        <name>Cu cation</name>
        <dbReference type="ChEBI" id="CHEBI:23378"/>
    </cofactor>
    <text evidence="22">Binds a copper B center.</text>
</comment>
<dbReference type="Pfam" id="PF00115">
    <property type="entry name" value="COX1"/>
    <property type="match status" value="1"/>
</dbReference>
<dbReference type="GO" id="GO:0006119">
    <property type="term" value="P:oxidative phosphorylation"/>
    <property type="evidence" value="ECO:0007669"/>
    <property type="project" value="UniProtKB-UniPathway"/>
</dbReference>
<evidence type="ECO:0000256" key="14">
    <source>
        <dbReference type="ARBA" id="ARBA00023002"/>
    </source>
</evidence>
<feature type="transmembrane region" description="Helical" evidence="22">
    <location>
        <begin position="449"/>
        <end position="472"/>
    </location>
</feature>
<evidence type="ECO:0000256" key="13">
    <source>
        <dbReference type="ARBA" id="ARBA00022989"/>
    </source>
</evidence>
<dbReference type="InterPro" id="IPR014233">
    <property type="entry name" value="QoxB"/>
</dbReference>
<evidence type="ECO:0000256" key="6">
    <source>
        <dbReference type="ARBA" id="ARBA00022475"/>
    </source>
</evidence>
<evidence type="ECO:0000256" key="21">
    <source>
        <dbReference type="RuleBase" id="RU000370"/>
    </source>
</evidence>
<feature type="transmembrane region" description="Helical" evidence="22">
    <location>
        <begin position="59"/>
        <end position="79"/>
    </location>
</feature>
<dbReference type="AlphaFoldDB" id="A0A1I5TQU3"/>
<dbReference type="CDD" id="cd01662">
    <property type="entry name" value="Ubiquinol_Oxidase_I"/>
    <property type="match status" value="1"/>
</dbReference>
<feature type="transmembrane region" description="Helical" evidence="22">
    <location>
        <begin position="99"/>
        <end position="124"/>
    </location>
</feature>
<keyword evidence="6 22" id="KW-1003">Cell membrane</keyword>
<dbReference type="RefSeq" id="WP_244504306.1">
    <property type="nucleotide sequence ID" value="NZ_FOXD01000011.1"/>
</dbReference>
<dbReference type="GO" id="GO:0098803">
    <property type="term" value="C:respiratory chain complex"/>
    <property type="evidence" value="ECO:0007669"/>
    <property type="project" value="UniProtKB-UniRule"/>
</dbReference>
<dbReference type="STRING" id="1884432.SAMN05518683_11139"/>
<dbReference type="Gene3D" id="1.10.287.70">
    <property type="match status" value="1"/>
</dbReference>
<evidence type="ECO:0000256" key="15">
    <source>
        <dbReference type="ARBA" id="ARBA00023004"/>
    </source>
</evidence>
<dbReference type="PANTHER" id="PTHR10422">
    <property type="entry name" value="CYTOCHROME C OXIDASE SUBUNIT 1"/>
    <property type="match status" value="1"/>
</dbReference>
<dbReference type="Gene3D" id="1.20.210.10">
    <property type="entry name" value="Cytochrome c oxidase-like, subunit I domain"/>
    <property type="match status" value="1"/>
</dbReference>
<comment type="cofactor">
    <cofactor evidence="22">
        <name>ferriheme a</name>
        <dbReference type="ChEBI" id="CHEBI:60532"/>
    </cofactor>
    <text evidence="22">Heme A3.</text>
</comment>
<keyword evidence="12 21" id="KW-0249">Electron transport</keyword>
<keyword evidence="7 21" id="KW-0349">Heme</keyword>
<comment type="function">
    <text evidence="19">Catalyzes quinol oxidation with the concomitant reduction of oxygen to water. Major component for energy conversion during vegetative growth.</text>
</comment>
<evidence type="ECO:0000256" key="3">
    <source>
        <dbReference type="ARBA" id="ARBA00004673"/>
    </source>
</evidence>